<accession>C0EB95</accession>
<dbReference type="PANTHER" id="PTHR43701:SF2">
    <property type="entry name" value="MEMBRANE TRANSPORTER PROTEIN YJNA-RELATED"/>
    <property type="match status" value="1"/>
</dbReference>
<evidence type="ECO:0000313" key="7">
    <source>
        <dbReference type="EMBL" id="EEG31315.1"/>
    </source>
</evidence>
<dbReference type="Proteomes" id="UP000003340">
    <property type="component" value="Unassembled WGS sequence"/>
</dbReference>
<reference evidence="7 8" key="2">
    <citation type="submission" date="2009-02" db="EMBL/GenBank/DDBJ databases">
        <title>Draft genome sequence of Clostridium methylpentosum (DSM 5476).</title>
        <authorList>
            <person name="Sudarsanam P."/>
            <person name="Ley R."/>
            <person name="Guruge J."/>
            <person name="Turnbaugh P.J."/>
            <person name="Mahowald M."/>
            <person name="Liep D."/>
            <person name="Gordon J."/>
        </authorList>
    </citation>
    <scope>NUCLEOTIDE SEQUENCE [LARGE SCALE GENOMIC DNA]</scope>
    <source>
        <strain evidence="7 8">DSM 5476</strain>
    </source>
</reference>
<reference evidence="7 8" key="1">
    <citation type="submission" date="2009-01" db="EMBL/GenBank/DDBJ databases">
        <authorList>
            <person name="Fulton L."/>
            <person name="Clifton S."/>
            <person name="Fulton B."/>
            <person name="Xu J."/>
            <person name="Minx P."/>
            <person name="Pepin K.H."/>
            <person name="Johnson M."/>
            <person name="Bhonagiri V."/>
            <person name="Nash W.E."/>
            <person name="Mardis E.R."/>
            <person name="Wilson R.K."/>
        </authorList>
    </citation>
    <scope>NUCLEOTIDE SEQUENCE [LARGE SCALE GENOMIC DNA]</scope>
    <source>
        <strain evidence="7 8">DSM 5476</strain>
    </source>
</reference>
<evidence type="ECO:0000256" key="1">
    <source>
        <dbReference type="ARBA" id="ARBA00004141"/>
    </source>
</evidence>
<proteinExistence type="inferred from homology"/>
<dbReference type="EMBL" id="ACEC01000040">
    <property type="protein sequence ID" value="EEG31315.1"/>
    <property type="molecule type" value="Genomic_DNA"/>
</dbReference>
<evidence type="ECO:0000256" key="2">
    <source>
        <dbReference type="ARBA" id="ARBA00009142"/>
    </source>
</evidence>
<dbReference type="STRING" id="537013.CLOSTMETH_01113"/>
<evidence type="ECO:0000256" key="3">
    <source>
        <dbReference type="ARBA" id="ARBA00022692"/>
    </source>
</evidence>
<name>C0EB95_9FIRM</name>
<dbReference type="InterPro" id="IPR002781">
    <property type="entry name" value="TM_pro_TauE-like"/>
</dbReference>
<organism evidence="7 8">
    <name type="scientific">[Clostridium] methylpentosum DSM 5476</name>
    <dbReference type="NCBI Taxonomy" id="537013"/>
    <lineage>
        <taxon>Bacteria</taxon>
        <taxon>Bacillati</taxon>
        <taxon>Bacillota</taxon>
        <taxon>Clostridia</taxon>
        <taxon>Eubacteriales</taxon>
        <taxon>Oscillospiraceae</taxon>
        <taxon>Oscillospiraceae incertae sedis</taxon>
    </lineage>
</organism>
<sequence length="117" mass="12310">MKQKTHFIVTGAVAGLLNGLFGAGGGVAVVPLLEHAGIEARKSHATSIAIIAALSVVSAAFYLFNGKFDFWQALPYLPFGLVGAVVGAKLLPKIPNKLLKRIFGGVMILSAIRLLLR</sequence>
<comment type="similarity">
    <text evidence="2 6">Belongs to the 4-toluene sulfonate uptake permease (TSUP) (TC 2.A.102) family.</text>
</comment>
<dbReference type="HOGENOM" id="CLU_045498_13_3_9"/>
<keyword evidence="8" id="KW-1185">Reference proteome</keyword>
<dbReference type="GO" id="GO:0005886">
    <property type="term" value="C:plasma membrane"/>
    <property type="evidence" value="ECO:0007669"/>
    <property type="project" value="UniProtKB-SubCell"/>
</dbReference>
<keyword evidence="5" id="KW-0472">Membrane</keyword>
<dbReference type="eggNOG" id="COG0730">
    <property type="taxonomic scope" value="Bacteria"/>
</dbReference>
<comment type="subcellular location">
    <subcellularLocation>
        <location evidence="6">Cell membrane</location>
        <topology evidence="6">Multi-pass membrane protein</topology>
    </subcellularLocation>
    <subcellularLocation>
        <location evidence="1">Membrane</location>
        <topology evidence="1">Multi-pass membrane protein</topology>
    </subcellularLocation>
</comment>
<evidence type="ECO:0000256" key="5">
    <source>
        <dbReference type="ARBA" id="ARBA00023136"/>
    </source>
</evidence>
<dbReference type="InterPro" id="IPR051598">
    <property type="entry name" value="TSUP/Inactive_protease-like"/>
</dbReference>
<evidence type="ECO:0000256" key="4">
    <source>
        <dbReference type="ARBA" id="ARBA00022989"/>
    </source>
</evidence>
<protein>
    <recommendedName>
        <fullName evidence="6">Probable membrane transporter protein</fullName>
    </recommendedName>
</protein>
<dbReference type="Pfam" id="PF01925">
    <property type="entry name" value="TauE"/>
    <property type="match status" value="1"/>
</dbReference>
<keyword evidence="6" id="KW-1003">Cell membrane</keyword>
<keyword evidence="4" id="KW-1133">Transmembrane helix</keyword>
<dbReference type="PANTHER" id="PTHR43701">
    <property type="entry name" value="MEMBRANE TRANSPORTER PROTEIN MJ0441-RELATED"/>
    <property type="match status" value="1"/>
</dbReference>
<comment type="caution">
    <text evidence="7">The sequence shown here is derived from an EMBL/GenBank/DDBJ whole genome shotgun (WGS) entry which is preliminary data.</text>
</comment>
<keyword evidence="3" id="KW-0812">Transmembrane</keyword>
<gene>
    <name evidence="7" type="ORF">CLOSTMETH_01113</name>
</gene>
<evidence type="ECO:0000313" key="8">
    <source>
        <dbReference type="Proteomes" id="UP000003340"/>
    </source>
</evidence>
<evidence type="ECO:0000256" key="6">
    <source>
        <dbReference type="RuleBase" id="RU363041"/>
    </source>
</evidence>
<dbReference type="AlphaFoldDB" id="C0EB95"/>